<evidence type="ECO:0000256" key="9">
    <source>
        <dbReference type="ARBA" id="ARBA00023204"/>
    </source>
</evidence>
<name>A0AAD7HAG9_9AGAR</name>
<evidence type="ECO:0000313" key="13">
    <source>
        <dbReference type="Proteomes" id="UP001215598"/>
    </source>
</evidence>
<sequence>MFLSRPRVARALSAFDHASHRWAAIPLRDPHDSIPPRPSSSYPADAHAVGKQTLSLTSWNIQSSYSRDVARSELIINHIFKGPKFPDIILLQKVSSSARQSLLSDPRVRSSFLTTDAEDDTSFKGVPFRTMTLLSSKRFRSPLLAEKEKGEGEGDGGSKMVLDSVFRTELPSRYERDALCVNIATPAAPGQVLRLFNVHLDSFDSSFRRALQMTVLADLLREPGCSGGIIAGDFNAVLPADHALVDKHELVDAWVALHGPDGGATWGHWGVSVELEEDELEPGRLDKVVMLGLQPDEIEILQPGLIGACTPWSDHCGLRCTFTI</sequence>
<keyword evidence="4" id="KW-0540">Nuclease</keyword>
<dbReference type="Gene3D" id="3.60.10.10">
    <property type="entry name" value="Endonuclease/exonuclease/phosphatase"/>
    <property type="match status" value="1"/>
</dbReference>
<dbReference type="Proteomes" id="UP001215598">
    <property type="component" value="Unassembled WGS sequence"/>
</dbReference>
<evidence type="ECO:0000256" key="7">
    <source>
        <dbReference type="ARBA" id="ARBA00022801"/>
    </source>
</evidence>
<dbReference type="InterPro" id="IPR036691">
    <property type="entry name" value="Endo/exonu/phosph_ase_sf"/>
</dbReference>
<evidence type="ECO:0000313" key="12">
    <source>
        <dbReference type="EMBL" id="KAJ7716311.1"/>
    </source>
</evidence>
<dbReference type="SUPFAM" id="SSF56219">
    <property type="entry name" value="DNase I-like"/>
    <property type="match status" value="1"/>
</dbReference>
<keyword evidence="5" id="KW-0479">Metal-binding</keyword>
<dbReference type="GO" id="GO:0006302">
    <property type="term" value="P:double-strand break repair"/>
    <property type="evidence" value="ECO:0007669"/>
    <property type="project" value="TreeGrafter"/>
</dbReference>
<dbReference type="Pfam" id="PF03372">
    <property type="entry name" value="Exo_endo_phos"/>
    <property type="match status" value="1"/>
</dbReference>
<gene>
    <name evidence="12" type="ORF">B0H16DRAFT_1389037</name>
</gene>
<dbReference type="GO" id="GO:0046872">
    <property type="term" value="F:metal ion binding"/>
    <property type="evidence" value="ECO:0007669"/>
    <property type="project" value="UniProtKB-KW"/>
</dbReference>
<keyword evidence="7" id="KW-0378">Hydrolase</keyword>
<protein>
    <submittedName>
        <fullName evidence="12">Endonuclease/exonuclease/phosphatase</fullName>
    </submittedName>
</protein>
<reference evidence="12" key="1">
    <citation type="submission" date="2023-03" db="EMBL/GenBank/DDBJ databases">
        <title>Massive genome expansion in bonnet fungi (Mycena s.s.) driven by repeated elements and novel gene families across ecological guilds.</title>
        <authorList>
            <consortium name="Lawrence Berkeley National Laboratory"/>
            <person name="Harder C.B."/>
            <person name="Miyauchi S."/>
            <person name="Viragh M."/>
            <person name="Kuo A."/>
            <person name="Thoen E."/>
            <person name="Andreopoulos B."/>
            <person name="Lu D."/>
            <person name="Skrede I."/>
            <person name="Drula E."/>
            <person name="Henrissat B."/>
            <person name="Morin E."/>
            <person name="Kohler A."/>
            <person name="Barry K."/>
            <person name="LaButti K."/>
            <person name="Morin E."/>
            <person name="Salamov A."/>
            <person name="Lipzen A."/>
            <person name="Mereny Z."/>
            <person name="Hegedus B."/>
            <person name="Baldrian P."/>
            <person name="Stursova M."/>
            <person name="Weitz H."/>
            <person name="Taylor A."/>
            <person name="Grigoriev I.V."/>
            <person name="Nagy L.G."/>
            <person name="Martin F."/>
            <person name="Kauserud H."/>
        </authorList>
    </citation>
    <scope>NUCLEOTIDE SEQUENCE</scope>
    <source>
        <strain evidence="12">CBHHK182m</strain>
    </source>
</reference>
<keyword evidence="12" id="KW-0255">Endonuclease</keyword>
<evidence type="ECO:0000256" key="5">
    <source>
        <dbReference type="ARBA" id="ARBA00022723"/>
    </source>
</evidence>
<comment type="cofactor">
    <cofactor evidence="2">
        <name>Mg(2+)</name>
        <dbReference type="ChEBI" id="CHEBI:18420"/>
    </cofactor>
</comment>
<dbReference type="PANTHER" id="PTHR15822">
    <property type="entry name" value="TRAF AND TNF RECEPTOR-ASSOCIATED PROTEIN"/>
    <property type="match status" value="1"/>
</dbReference>
<proteinExistence type="predicted"/>
<organism evidence="12 13">
    <name type="scientific">Mycena metata</name>
    <dbReference type="NCBI Taxonomy" id="1033252"/>
    <lineage>
        <taxon>Eukaryota</taxon>
        <taxon>Fungi</taxon>
        <taxon>Dikarya</taxon>
        <taxon>Basidiomycota</taxon>
        <taxon>Agaricomycotina</taxon>
        <taxon>Agaricomycetes</taxon>
        <taxon>Agaricomycetidae</taxon>
        <taxon>Agaricales</taxon>
        <taxon>Marasmiineae</taxon>
        <taxon>Mycenaceae</taxon>
        <taxon>Mycena</taxon>
    </lineage>
</organism>
<keyword evidence="9" id="KW-0234">DNA repair</keyword>
<keyword evidence="10" id="KW-0539">Nucleus</keyword>
<feature type="domain" description="Endonuclease/exonuclease/phosphatase" evidence="11">
    <location>
        <begin position="58"/>
        <end position="255"/>
    </location>
</feature>
<keyword evidence="8" id="KW-0460">Magnesium</keyword>
<evidence type="ECO:0000256" key="4">
    <source>
        <dbReference type="ARBA" id="ARBA00022722"/>
    </source>
</evidence>
<dbReference type="InterPro" id="IPR005135">
    <property type="entry name" value="Endo/exonuclease/phosphatase"/>
</dbReference>
<dbReference type="PANTHER" id="PTHR15822:SF4">
    <property type="entry name" value="TYROSYL-DNA PHOSPHODIESTERASE 2"/>
    <property type="match status" value="1"/>
</dbReference>
<dbReference type="GO" id="GO:0005737">
    <property type="term" value="C:cytoplasm"/>
    <property type="evidence" value="ECO:0007669"/>
    <property type="project" value="TreeGrafter"/>
</dbReference>
<evidence type="ECO:0000256" key="10">
    <source>
        <dbReference type="ARBA" id="ARBA00023242"/>
    </source>
</evidence>
<dbReference type="GO" id="GO:0003697">
    <property type="term" value="F:single-stranded DNA binding"/>
    <property type="evidence" value="ECO:0007669"/>
    <property type="project" value="TreeGrafter"/>
</dbReference>
<evidence type="ECO:0000256" key="6">
    <source>
        <dbReference type="ARBA" id="ARBA00022763"/>
    </source>
</evidence>
<evidence type="ECO:0000256" key="1">
    <source>
        <dbReference type="ARBA" id="ARBA00001936"/>
    </source>
</evidence>
<keyword evidence="13" id="KW-1185">Reference proteome</keyword>
<evidence type="ECO:0000256" key="8">
    <source>
        <dbReference type="ARBA" id="ARBA00022842"/>
    </source>
</evidence>
<accession>A0AAD7HAG9</accession>
<evidence type="ECO:0000259" key="11">
    <source>
        <dbReference type="Pfam" id="PF03372"/>
    </source>
</evidence>
<dbReference type="EMBL" id="JARKIB010000294">
    <property type="protein sequence ID" value="KAJ7716311.1"/>
    <property type="molecule type" value="Genomic_DNA"/>
</dbReference>
<comment type="caution">
    <text evidence="12">The sequence shown here is derived from an EMBL/GenBank/DDBJ whole genome shotgun (WGS) entry which is preliminary data.</text>
</comment>
<comment type="cofactor">
    <cofactor evidence="1">
        <name>Mn(2+)</name>
        <dbReference type="ChEBI" id="CHEBI:29035"/>
    </cofactor>
</comment>
<evidence type="ECO:0000256" key="2">
    <source>
        <dbReference type="ARBA" id="ARBA00001946"/>
    </source>
</evidence>
<dbReference type="GO" id="GO:0004519">
    <property type="term" value="F:endonuclease activity"/>
    <property type="evidence" value="ECO:0007669"/>
    <property type="project" value="UniProtKB-KW"/>
</dbReference>
<dbReference type="AlphaFoldDB" id="A0AAD7HAG9"/>
<comment type="subcellular location">
    <subcellularLocation>
        <location evidence="3">Nucleus</location>
        <location evidence="3">PML body</location>
    </subcellularLocation>
</comment>
<keyword evidence="6" id="KW-0227">DNA damage</keyword>
<evidence type="ECO:0000256" key="3">
    <source>
        <dbReference type="ARBA" id="ARBA00004322"/>
    </source>
</evidence>
<dbReference type="GO" id="GO:0070260">
    <property type="term" value="F:5'-tyrosyl-DNA phosphodiesterase activity"/>
    <property type="evidence" value="ECO:0007669"/>
    <property type="project" value="TreeGrafter"/>
</dbReference>
<dbReference type="InterPro" id="IPR051547">
    <property type="entry name" value="TDP2-like"/>
</dbReference>